<dbReference type="Proteomes" id="UP001217754">
    <property type="component" value="Chromosome 1"/>
</dbReference>
<dbReference type="GeneID" id="85224751"/>
<dbReference type="SUPFAM" id="SSF51126">
    <property type="entry name" value="Pectin lyase-like"/>
    <property type="match status" value="2"/>
</dbReference>
<gene>
    <name evidence="2" type="ORF">MJAP1_001102</name>
</gene>
<dbReference type="InterPro" id="IPR012334">
    <property type="entry name" value="Pectin_lyas_fold"/>
</dbReference>
<dbReference type="PANTHER" id="PTHR33928">
    <property type="entry name" value="POLYGALACTURONASE QRT3"/>
    <property type="match status" value="1"/>
</dbReference>
<dbReference type="AlphaFoldDB" id="A0AAF0EZN1"/>
<dbReference type="EMBL" id="CP119958">
    <property type="protein sequence ID" value="WFD38154.1"/>
    <property type="molecule type" value="Genomic_DNA"/>
</dbReference>
<protein>
    <recommendedName>
        <fullName evidence="1">Rhamnogalacturonase A/B/Epimerase-like pectate lyase domain-containing protein</fullName>
    </recommendedName>
</protein>
<reference evidence="2" key="1">
    <citation type="submission" date="2023-03" db="EMBL/GenBank/DDBJ databases">
        <title>Mating type loci evolution in Malassezia.</title>
        <authorList>
            <person name="Coelho M.A."/>
        </authorList>
    </citation>
    <scope>NUCLEOTIDE SEQUENCE</scope>
    <source>
        <strain evidence="2">CBS 9431</strain>
    </source>
</reference>
<feature type="domain" description="Rhamnogalacturonase A/B/Epimerase-like pectate lyase" evidence="1">
    <location>
        <begin position="25"/>
        <end position="246"/>
    </location>
</feature>
<dbReference type="CDD" id="cd23668">
    <property type="entry name" value="GH55_beta13glucanase-like"/>
    <property type="match status" value="1"/>
</dbReference>
<evidence type="ECO:0000313" key="2">
    <source>
        <dbReference type="EMBL" id="WFD38154.1"/>
    </source>
</evidence>
<dbReference type="InterPro" id="IPR024535">
    <property type="entry name" value="RHGA/B-epi-like_pectate_lyase"/>
</dbReference>
<accession>A0AAF0EZN1</accession>
<dbReference type="GO" id="GO:0004650">
    <property type="term" value="F:polygalacturonase activity"/>
    <property type="evidence" value="ECO:0007669"/>
    <property type="project" value="InterPro"/>
</dbReference>
<proteinExistence type="predicted"/>
<dbReference type="RefSeq" id="XP_060121051.1">
    <property type="nucleotide sequence ID" value="XM_060265068.1"/>
</dbReference>
<organism evidence="2 3">
    <name type="scientific">Malassezia japonica</name>
    <dbReference type="NCBI Taxonomy" id="223818"/>
    <lineage>
        <taxon>Eukaryota</taxon>
        <taxon>Fungi</taxon>
        <taxon>Dikarya</taxon>
        <taxon>Basidiomycota</taxon>
        <taxon>Ustilaginomycotina</taxon>
        <taxon>Malasseziomycetes</taxon>
        <taxon>Malasseziales</taxon>
        <taxon>Malasseziaceae</taxon>
        <taxon>Malassezia</taxon>
    </lineage>
</organism>
<evidence type="ECO:0000259" key="1">
    <source>
        <dbReference type="Pfam" id="PF12708"/>
    </source>
</evidence>
<dbReference type="Pfam" id="PF12708">
    <property type="entry name" value="Pect-lyase_RHGA_epim"/>
    <property type="match status" value="2"/>
</dbReference>
<dbReference type="PANTHER" id="PTHR33928:SF2">
    <property type="entry name" value="PECTATE LYASE SUPERFAMILY PROTEIN DOMAIN-CONTAINING PROTEIN-RELATED"/>
    <property type="match status" value="1"/>
</dbReference>
<name>A0AAF0EZN1_9BASI</name>
<dbReference type="Gene3D" id="2.160.20.10">
    <property type="entry name" value="Single-stranded right-handed beta-helix, Pectin lyase-like"/>
    <property type="match status" value="2"/>
</dbReference>
<dbReference type="InterPro" id="IPR039279">
    <property type="entry name" value="QRT3-like"/>
</dbReference>
<dbReference type="InterPro" id="IPR011050">
    <property type="entry name" value="Pectin_lyase_fold/virulence"/>
</dbReference>
<sequence>MWSAKAWCVVRLTQAPYQASGYSVFRNVKEYGAKGDGVSDDTNAINRAIADGARCGKEADSCTIAPALVYFPSGVYRIARPIVSFYNTHMLGSASQRPVLSPLPHFEGIAVIDENPYEPGGRNWYIPQNNFFRSVANFVIDLTSMPPTVGTGIHHQVSQSTGLSNVHFEMVKGAHSQQQGIFMENASGGFMSDLSFVGGKFGAWLGNQQFTVRNVSFRHCQTAICQFWNWAWTYMDVRIEDCQVGLETHQMLPDRQGVGSLILSDWDVRRTPVAVQLEAASSGRLLLDGMHTAHVPAIVQVRGGETLLAPPHEQRDTFNVAMWVKAPVVHDVANTLDLPAKDQAYAGNMPIAPQRPACLVDKDGKWFGQEKPQYTSASRDYIVSVRDGGAKGDGVSDDRDALQTVLDQNKGRIVFVPYGIYVVLDTLHIPVGTRLLGEAQPVILGAGERFRDEHHPRPVVRVGHPGDSGELVICDMLFSTRGPAGGAVVMEWNVHESYQGSVAMFDSHIRIGGARGTDLELETCGKKRSLDELPRASFLNLHITPSASGYFQNVWIWTADHELDQGAPEQINILSARGVLIEARQGPVWMYGTASEHELLYQYSLVNAKNVLLAMIQTETPYFQGRAFALASECAERSTVYPDPDLARKYTQAPSLPSQPYVASQEDRAMGIHIEQCAQIYVLGAGLYSFFDSYAQDTLPAHACQRRVCNIDEDGSSEEVWLFHLATVGSEVLVTLRGEDQLLEGPHREGFCSTLSLCAVRPAAAKGKDKIFL</sequence>
<evidence type="ECO:0000313" key="3">
    <source>
        <dbReference type="Proteomes" id="UP001217754"/>
    </source>
</evidence>
<keyword evidence="3" id="KW-1185">Reference proteome</keyword>
<feature type="domain" description="Rhamnogalacturonase A/B/Epimerase-like pectate lyase" evidence="1">
    <location>
        <begin position="382"/>
        <end position="446"/>
    </location>
</feature>